<accession>A0A1I0TI84</accession>
<dbReference type="Pfam" id="PF01329">
    <property type="entry name" value="Pterin_4a"/>
    <property type="match status" value="1"/>
</dbReference>
<sequence>MEQLAEGQIRDGAPALPGAEIAAHLATLPGWELAADGRAISREWRFKSFKRAAQLANLAAWQAEAANHHPDIAFGWGFARVTFSTHSAGGVTMNDLIMAARLNRVAG</sequence>
<dbReference type="GO" id="GO:0008124">
    <property type="term" value="F:4-alpha-hydroxytetrahydrobiopterin dehydratase activity"/>
    <property type="evidence" value="ECO:0007669"/>
    <property type="project" value="UniProtKB-UniRule"/>
</dbReference>
<dbReference type="GO" id="GO:0006729">
    <property type="term" value="P:tetrahydrobiopterin biosynthetic process"/>
    <property type="evidence" value="ECO:0007669"/>
    <property type="project" value="InterPro"/>
</dbReference>
<dbReference type="EMBL" id="FOJO01000008">
    <property type="protein sequence ID" value="SFA51511.1"/>
    <property type="molecule type" value="Genomic_DNA"/>
</dbReference>
<keyword evidence="3 4" id="KW-0456">Lyase</keyword>
<dbReference type="PANTHER" id="PTHR12599:SF0">
    <property type="entry name" value="PTERIN-4-ALPHA-CARBINOLAMINE DEHYDRATASE"/>
    <property type="match status" value="1"/>
</dbReference>
<dbReference type="InterPro" id="IPR036428">
    <property type="entry name" value="PCD_sf"/>
</dbReference>
<protein>
    <recommendedName>
        <fullName evidence="4">Putative pterin-4-alpha-carbinolamine dehydratase</fullName>
        <shortName evidence="4">PHS</shortName>
        <ecNumber evidence="4">4.2.1.96</ecNumber>
    </recommendedName>
    <alternativeName>
        <fullName evidence="4">4-alpha-hydroxy-tetrahydropterin dehydratase</fullName>
    </alternativeName>
    <alternativeName>
        <fullName evidence="4">Pterin carbinolamine dehydratase</fullName>
        <shortName evidence="4">PCD</shortName>
    </alternativeName>
</protein>
<organism evidence="5 6">
    <name type="scientific">Paracoccus halophilus</name>
    <dbReference type="NCBI Taxonomy" id="376733"/>
    <lineage>
        <taxon>Bacteria</taxon>
        <taxon>Pseudomonadati</taxon>
        <taxon>Pseudomonadota</taxon>
        <taxon>Alphaproteobacteria</taxon>
        <taxon>Rhodobacterales</taxon>
        <taxon>Paracoccaceae</taxon>
        <taxon>Paracoccus</taxon>
    </lineage>
</organism>
<evidence type="ECO:0000256" key="4">
    <source>
        <dbReference type="HAMAP-Rule" id="MF_00434"/>
    </source>
</evidence>
<dbReference type="PANTHER" id="PTHR12599">
    <property type="entry name" value="PTERIN-4-ALPHA-CARBINOLAMINE DEHYDRATASE"/>
    <property type="match status" value="1"/>
</dbReference>
<evidence type="ECO:0000256" key="1">
    <source>
        <dbReference type="ARBA" id="ARBA00001554"/>
    </source>
</evidence>
<dbReference type="OrthoDB" id="9794987at2"/>
<dbReference type="InterPro" id="IPR001533">
    <property type="entry name" value="Pterin_deHydtase"/>
</dbReference>
<dbReference type="EC" id="4.2.1.96" evidence="4"/>
<dbReference type="HAMAP" id="MF_00434">
    <property type="entry name" value="Pterin_4_alpha"/>
    <property type="match status" value="1"/>
</dbReference>
<proteinExistence type="inferred from homology"/>
<dbReference type="SUPFAM" id="SSF55248">
    <property type="entry name" value="PCD-like"/>
    <property type="match status" value="1"/>
</dbReference>
<name>A0A1I0TI84_9RHOB</name>
<evidence type="ECO:0000313" key="5">
    <source>
        <dbReference type="EMBL" id="SFA51511.1"/>
    </source>
</evidence>
<dbReference type="Gene3D" id="3.30.1360.20">
    <property type="entry name" value="Transcriptional coactivator/pterin dehydratase"/>
    <property type="match status" value="1"/>
</dbReference>
<gene>
    <name evidence="5" type="ORF">SAMN04487972_108146</name>
</gene>
<dbReference type="Proteomes" id="UP000182312">
    <property type="component" value="Unassembled WGS sequence"/>
</dbReference>
<evidence type="ECO:0000256" key="2">
    <source>
        <dbReference type="ARBA" id="ARBA00006472"/>
    </source>
</evidence>
<comment type="catalytic activity">
    <reaction evidence="1 4">
        <text>(4aS,6R)-4a-hydroxy-L-erythro-5,6,7,8-tetrahydrobiopterin = (6R)-L-erythro-6,7-dihydrobiopterin + H2O</text>
        <dbReference type="Rhea" id="RHEA:11920"/>
        <dbReference type="ChEBI" id="CHEBI:15377"/>
        <dbReference type="ChEBI" id="CHEBI:15642"/>
        <dbReference type="ChEBI" id="CHEBI:43120"/>
        <dbReference type="EC" id="4.2.1.96"/>
    </reaction>
</comment>
<evidence type="ECO:0000256" key="3">
    <source>
        <dbReference type="ARBA" id="ARBA00023239"/>
    </source>
</evidence>
<dbReference type="AlphaFoldDB" id="A0A1I0TI84"/>
<dbReference type="RefSeq" id="WP_052081364.1">
    <property type="nucleotide sequence ID" value="NZ_FOJO01000008.1"/>
</dbReference>
<reference evidence="5 6" key="1">
    <citation type="submission" date="2016-10" db="EMBL/GenBank/DDBJ databases">
        <authorList>
            <person name="de Groot N.N."/>
        </authorList>
    </citation>
    <scope>NUCLEOTIDE SEQUENCE [LARGE SCALE GENOMIC DNA]</scope>
    <source>
        <strain evidence="5 6">CGMCC 1.6117</strain>
    </source>
</reference>
<dbReference type="CDD" id="cd00913">
    <property type="entry name" value="PCD_DCoH_subfamily_a"/>
    <property type="match status" value="1"/>
</dbReference>
<evidence type="ECO:0000313" key="6">
    <source>
        <dbReference type="Proteomes" id="UP000182312"/>
    </source>
</evidence>
<comment type="similarity">
    <text evidence="2 4">Belongs to the pterin-4-alpha-carbinolamine dehydratase family.</text>
</comment>
<dbReference type="NCBIfam" id="NF002017">
    <property type="entry name" value="PRK00823.1-2"/>
    <property type="match status" value="1"/>
</dbReference>